<comment type="similarity">
    <text evidence="5">Belongs to the binding-protein-dependent transport system permease family.</text>
</comment>
<keyword evidence="5" id="KW-0813">Transport</keyword>
<evidence type="ECO:0000256" key="2">
    <source>
        <dbReference type="ARBA" id="ARBA00022692"/>
    </source>
</evidence>
<organism evidence="7 8">
    <name type="scientific">Saliniradius amylolyticus</name>
    <dbReference type="NCBI Taxonomy" id="2183582"/>
    <lineage>
        <taxon>Bacteria</taxon>
        <taxon>Pseudomonadati</taxon>
        <taxon>Pseudomonadota</taxon>
        <taxon>Gammaproteobacteria</taxon>
        <taxon>Alteromonadales</taxon>
        <taxon>Alteromonadaceae</taxon>
        <taxon>Saliniradius</taxon>
    </lineage>
</organism>
<keyword evidence="4 5" id="KW-0472">Membrane</keyword>
<dbReference type="Gene3D" id="1.10.3720.10">
    <property type="entry name" value="MetI-like"/>
    <property type="match status" value="1"/>
</dbReference>
<sequence>MSRLSLFSSSHNIRRQRRDRLARRVIAAGGWMVLVTLGLLIWHLVYVVWPLLYSPSVQMQQQWPLPTQAKVLLPGAQANNQPALLLNEDCQLSLADPQTWHTQAQFPLPCSTRVKAREYLGSRYVFELSGEGVLRIMQLRRRGQDWQKQQRASFYAPHQDIGGKDWQVALSEHWYGLAVKTDKHWAVKWVSRHNPLQSHTQNLPVSGKLTLLPSQNFALVADGNKLHLFGANQQSYTFDKPIEFVRTFADDKAVMLGLEGGEWQKWSLVNEQGQFRLRQSYVKHQQQTLLDLQTIPGKDLLILLTEQRQLVLLLGTTGEILLRQSLPQNADKVYSVGDSLQVWDSKTMQRWQIRDADSIVSFESLWQPVLYDGYAQADYVWQSTTANDEISAKYSLVPLVIGSLKAALVALLVAVPLALGAAVYTAYFVPQRLRNWLKPGIEMLEAIPSVVIGFIAAIWLTPVVEEYLFGLMLFLLSLPFVMVSAALSQRSIAKCLPPRWQTGWELLLLIPVLALLLWLCLSAGNDWQPEVWNQWVGNYAQDSQYSSKNAIVIALALGIAIAPSIYSLAEDAIYEVPSHLRQASLALGATRIQTLSRVVLVTAYPGIFSAVMLGLSRAFGETMILLMVTGNTPVPDWDLFSGIRTLTANIAIELPESKVGSIHYRILFFTALLLFGFTFLVNTLAELIRRHLRRRYQRV</sequence>
<feature type="domain" description="ABC transmembrane type-1" evidence="6">
    <location>
        <begin position="400"/>
        <end position="685"/>
    </location>
</feature>
<comment type="subcellular location">
    <subcellularLocation>
        <location evidence="1 5">Cell membrane</location>
        <topology evidence="1 5">Multi-pass membrane protein</topology>
    </subcellularLocation>
</comment>
<dbReference type="GO" id="GO:0005886">
    <property type="term" value="C:plasma membrane"/>
    <property type="evidence" value="ECO:0007669"/>
    <property type="project" value="UniProtKB-SubCell"/>
</dbReference>
<dbReference type="AlphaFoldDB" id="A0A2S2E0U5"/>
<evidence type="ECO:0000256" key="4">
    <source>
        <dbReference type="ARBA" id="ARBA00023136"/>
    </source>
</evidence>
<dbReference type="GO" id="GO:0055085">
    <property type="term" value="P:transmembrane transport"/>
    <property type="evidence" value="ECO:0007669"/>
    <property type="project" value="InterPro"/>
</dbReference>
<evidence type="ECO:0000313" key="8">
    <source>
        <dbReference type="Proteomes" id="UP000245728"/>
    </source>
</evidence>
<dbReference type="PANTHER" id="PTHR42727:SF1">
    <property type="entry name" value="PHOSPHATE TRANSPORT SYSTEM PERMEASE"/>
    <property type="match status" value="1"/>
</dbReference>
<gene>
    <name evidence="7" type="ORF">HMF8227_00775</name>
</gene>
<feature type="transmembrane region" description="Helical" evidence="5">
    <location>
        <begin position="21"/>
        <end position="49"/>
    </location>
</feature>
<dbReference type="EMBL" id="CP029347">
    <property type="protein sequence ID" value="AWL11271.1"/>
    <property type="molecule type" value="Genomic_DNA"/>
</dbReference>
<dbReference type="KEGG" id="salh:HMF8227_00775"/>
<dbReference type="InterPro" id="IPR035906">
    <property type="entry name" value="MetI-like_sf"/>
</dbReference>
<proteinExistence type="inferred from homology"/>
<evidence type="ECO:0000313" key="7">
    <source>
        <dbReference type="EMBL" id="AWL11271.1"/>
    </source>
</evidence>
<protein>
    <submittedName>
        <fullName evidence="7">Phosphate transport system permease protein PstC</fullName>
    </submittedName>
</protein>
<dbReference type="SUPFAM" id="SSF161098">
    <property type="entry name" value="MetI-like"/>
    <property type="match status" value="1"/>
</dbReference>
<accession>A0A2S2E0U5</accession>
<dbReference type="InterPro" id="IPR000515">
    <property type="entry name" value="MetI-like"/>
</dbReference>
<feature type="transmembrane region" description="Helical" evidence="5">
    <location>
        <begin position="550"/>
        <end position="569"/>
    </location>
</feature>
<feature type="transmembrane region" description="Helical" evidence="5">
    <location>
        <begin position="506"/>
        <end position="524"/>
    </location>
</feature>
<keyword evidence="3 5" id="KW-1133">Transmembrane helix</keyword>
<feature type="transmembrane region" description="Helical" evidence="5">
    <location>
        <begin position="406"/>
        <end position="429"/>
    </location>
</feature>
<feature type="transmembrane region" description="Helical" evidence="5">
    <location>
        <begin position="441"/>
        <end position="461"/>
    </location>
</feature>
<feature type="transmembrane region" description="Helical" evidence="5">
    <location>
        <begin position="467"/>
        <end position="486"/>
    </location>
</feature>
<evidence type="ECO:0000259" key="6">
    <source>
        <dbReference type="PROSITE" id="PS50928"/>
    </source>
</evidence>
<dbReference type="Pfam" id="PF00528">
    <property type="entry name" value="BPD_transp_1"/>
    <property type="match status" value="1"/>
</dbReference>
<dbReference type="PANTHER" id="PTHR42727">
    <property type="entry name" value="PHOSPHATE TRANSPORT SYSTEM PERMEASE PROTEIN"/>
    <property type="match status" value="1"/>
</dbReference>
<evidence type="ECO:0000256" key="1">
    <source>
        <dbReference type="ARBA" id="ARBA00004651"/>
    </source>
</evidence>
<dbReference type="Proteomes" id="UP000245728">
    <property type="component" value="Chromosome"/>
</dbReference>
<reference evidence="7 8" key="1">
    <citation type="submission" date="2018-05" db="EMBL/GenBank/DDBJ databases">
        <title>Salinimonas sp. HMF8227 Genome sequencing and assembly.</title>
        <authorList>
            <person name="Kang H."/>
            <person name="Kang J."/>
            <person name="Cha I."/>
            <person name="Kim H."/>
            <person name="Joh K."/>
        </authorList>
    </citation>
    <scope>NUCLEOTIDE SEQUENCE [LARGE SCALE GENOMIC DNA]</scope>
    <source>
        <strain evidence="7 8">HMF8227</strain>
    </source>
</reference>
<dbReference type="CDD" id="cd06261">
    <property type="entry name" value="TM_PBP2"/>
    <property type="match status" value="1"/>
</dbReference>
<feature type="transmembrane region" description="Helical" evidence="5">
    <location>
        <begin position="598"/>
        <end position="619"/>
    </location>
</feature>
<dbReference type="PROSITE" id="PS50928">
    <property type="entry name" value="ABC_TM1"/>
    <property type="match status" value="1"/>
</dbReference>
<evidence type="ECO:0000256" key="3">
    <source>
        <dbReference type="ARBA" id="ARBA00022989"/>
    </source>
</evidence>
<name>A0A2S2E0U5_9ALTE</name>
<keyword evidence="8" id="KW-1185">Reference proteome</keyword>
<feature type="transmembrane region" description="Helical" evidence="5">
    <location>
        <begin position="666"/>
        <end position="688"/>
    </location>
</feature>
<evidence type="ECO:0000256" key="5">
    <source>
        <dbReference type="RuleBase" id="RU363032"/>
    </source>
</evidence>
<keyword evidence="2 5" id="KW-0812">Transmembrane</keyword>